<dbReference type="RefSeq" id="WP_190307691.1">
    <property type="nucleotide sequence ID" value="NZ_JACNYK010000001.1"/>
</dbReference>
<feature type="signal peptide" evidence="1">
    <location>
        <begin position="1"/>
        <end position="17"/>
    </location>
</feature>
<comment type="caution">
    <text evidence="2">The sequence shown here is derived from an EMBL/GenBank/DDBJ whole genome shotgun (WGS) entry which is preliminary data.</text>
</comment>
<accession>A0ABR7XZT2</accession>
<feature type="chain" id="PRO_5046193884" evidence="1">
    <location>
        <begin position="18"/>
        <end position="144"/>
    </location>
</feature>
<evidence type="ECO:0000313" key="3">
    <source>
        <dbReference type="Proteomes" id="UP000606494"/>
    </source>
</evidence>
<sequence>MKILVFAIVAMGVFTLAARGTHLNKNDVNKLSVSSYKIRVVVNKEPDPSPTVNRYRIVAYAYADNDTTINVPIPGPITVNGRITWNGGISYHPLSVTIPHSGIYSQNFECAKPDELTANTLEYLSLSTYSLGGIPVSFDGLYFQ</sequence>
<gene>
    <name evidence="2" type="ORF">H8B17_03115</name>
</gene>
<keyword evidence="1" id="KW-0732">Signal</keyword>
<organism evidence="2 3">
    <name type="scientific">Sphingobacterium arenae</name>
    <dbReference type="NCBI Taxonomy" id="1280598"/>
    <lineage>
        <taxon>Bacteria</taxon>
        <taxon>Pseudomonadati</taxon>
        <taxon>Bacteroidota</taxon>
        <taxon>Sphingobacteriia</taxon>
        <taxon>Sphingobacteriales</taxon>
        <taxon>Sphingobacteriaceae</taxon>
        <taxon>Sphingobacterium</taxon>
    </lineage>
</organism>
<reference evidence="2 3" key="1">
    <citation type="submission" date="2020-08" db="EMBL/GenBank/DDBJ databases">
        <title>Sphingobacterium sp. DN00404 isolated from aquaculture water.</title>
        <authorList>
            <person name="Zhang M."/>
        </authorList>
    </citation>
    <scope>NUCLEOTIDE SEQUENCE [LARGE SCALE GENOMIC DNA]</scope>
    <source>
        <strain evidence="2 3">KCTC 32294</strain>
    </source>
</reference>
<proteinExistence type="predicted"/>
<dbReference type="EMBL" id="JACNYK010000001">
    <property type="protein sequence ID" value="MBD1424560.1"/>
    <property type="molecule type" value="Genomic_DNA"/>
</dbReference>
<evidence type="ECO:0000256" key="1">
    <source>
        <dbReference type="SAM" id="SignalP"/>
    </source>
</evidence>
<keyword evidence="3" id="KW-1185">Reference proteome</keyword>
<protein>
    <submittedName>
        <fullName evidence="2">Uncharacterized protein</fullName>
    </submittedName>
</protein>
<evidence type="ECO:0000313" key="2">
    <source>
        <dbReference type="EMBL" id="MBD1424560.1"/>
    </source>
</evidence>
<name>A0ABR7XZT2_9SPHI</name>
<dbReference type="Proteomes" id="UP000606494">
    <property type="component" value="Unassembled WGS sequence"/>
</dbReference>